<dbReference type="KEGG" id="ssck:SPSK_03745"/>
<reference evidence="2 3" key="2">
    <citation type="journal article" date="2015" name="Eukaryot. Cell">
        <title>Asexual propagation of a virulent clone complex in a human and feline outbreak of sporotrichosis.</title>
        <authorList>
            <person name="Teixeira Mde M."/>
            <person name="Rodrigues A.M."/>
            <person name="Tsui C.K."/>
            <person name="de Almeida L.G."/>
            <person name="Van Diepeningen A.D."/>
            <person name="van den Ende B.G."/>
            <person name="Fernandes G.F."/>
            <person name="Kano R."/>
            <person name="Hamelin R.C."/>
            <person name="Lopes-Bezerra L.M."/>
            <person name="Vasconcelos A.T."/>
            <person name="de Hoog S."/>
            <person name="de Camargo Z.P."/>
            <person name="Felipe M.S."/>
        </authorList>
    </citation>
    <scope>NUCLEOTIDE SEQUENCE [LARGE SCALE GENOMIC DNA]</scope>
    <source>
        <strain evidence="2 3">1099-18</strain>
    </source>
</reference>
<dbReference type="Proteomes" id="UP000033710">
    <property type="component" value="Unassembled WGS sequence"/>
</dbReference>
<evidence type="ECO:0000256" key="1">
    <source>
        <dbReference type="SAM" id="MobiDB-lite"/>
    </source>
</evidence>
<feature type="compositionally biased region" description="Basic residues" evidence="1">
    <location>
        <begin position="10"/>
        <end position="21"/>
    </location>
</feature>
<accession>A0A0F2M1W2</accession>
<reference evidence="2 3" key="1">
    <citation type="journal article" date="2014" name="BMC Genomics">
        <title>Comparative genomics of the major fungal agents of human and animal Sporotrichosis: Sporothrix schenckii and Sporothrix brasiliensis.</title>
        <authorList>
            <person name="Teixeira M.M."/>
            <person name="de Almeida L.G."/>
            <person name="Kubitschek-Barreira P."/>
            <person name="Alves F.L."/>
            <person name="Kioshima E.S."/>
            <person name="Abadio A.K."/>
            <person name="Fernandes L."/>
            <person name="Derengowski L.S."/>
            <person name="Ferreira K.S."/>
            <person name="Souza R.C."/>
            <person name="Ruiz J.C."/>
            <person name="de Andrade N.C."/>
            <person name="Paes H.C."/>
            <person name="Nicola A.M."/>
            <person name="Albuquerque P."/>
            <person name="Gerber A.L."/>
            <person name="Martins V.P."/>
            <person name="Peconick L.D."/>
            <person name="Neto A.V."/>
            <person name="Chaucanez C.B."/>
            <person name="Silva P.A."/>
            <person name="Cunha O.L."/>
            <person name="de Oliveira F.F."/>
            <person name="dos Santos T.C."/>
            <person name="Barros A.L."/>
            <person name="Soares M.A."/>
            <person name="de Oliveira L.M."/>
            <person name="Marini M.M."/>
            <person name="Villalobos-Duno H."/>
            <person name="Cunha M.M."/>
            <person name="de Hoog S."/>
            <person name="da Silveira J.F."/>
            <person name="Henrissat B."/>
            <person name="Nino-Vega G.A."/>
            <person name="Cisalpino P.S."/>
            <person name="Mora-Montes H.M."/>
            <person name="Almeida S.R."/>
            <person name="Stajich J.E."/>
            <person name="Lopes-Bezerra L.M."/>
            <person name="Vasconcelos A.T."/>
            <person name="Felipe M.S."/>
        </authorList>
    </citation>
    <scope>NUCLEOTIDE SEQUENCE [LARGE SCALE GENOMIC DNA]</scope>
    <source>
        <strain evidence="2 3">1099-18</strain>
    </source>
</reference>
<dbReference type="GeneID" id="27665856"/>
<proteinExistence type="predicted"/>
<evidence type="ECO:0000313" key="2">
    <source>
        <dbReference type="EMBL" id="KJR82750.1"/>
    </source>
</evidence>
<gene>
    <name evidence="2" type="ORF">SPSK_03745</name>
</gene>
<sequence>MARANDRSARYRKAKKWKANRKVGEATTHDTTVTESDHNHIETLMLVKAQRPDGLDIRFGGGGLRVPVTSRPSCGILTMRDMWHEEISSNKKNDIKLNTREKNVK</sequence>
<comment type="caution">
    <text evidence="2">The sequence shown here is derived from an EMBL/GenBank/DDBJ whole genome shotgun (WGS) entry which is preliminary data.</text>
</comment>
<dbReference type="RefSeq" id="XP_016585426.1">
    <property type="nucleotide sequence ID" value="XM_016730579.1"/>
</dbReference>
<name>A0A0F2M1W2_SPOSC</name>
<feature type="region of interest" description="Disordered" evidence="1">
    <location>
        <begin position="1"/>
        <end position="36"/>
    </location>
</feature>
<protein>
    <submittedName>
        <fullName evidence="2">Uncharacterized protein</fullName>
    </submittedName>
</protein>
<dbReference type="EMBL" id="AXCR01000010">
    <property type="protein sequence ID" value="KJR82750.1"/>
    <property type="molecule type" value="Genomic_DNA"/>
</dbReference>
<organism evidence="2 3">
    <name type="scientific">Sporothrix schenckii 1099-18</name>
    <dbReference type="NCBI Taxonomy" id="1397361"/>
    <lineage>
        <taxon>Eukaryota</taxon>
        <taxon>Fungi</taxon>
        <taxon>Dikarya</taxon>
        <taxon>Ascomycota</taxon>
        <taxon>Pezizomycotina</taxon>
        <taxon>Sordariomycetes</taxon>
        <taxon>Sordariomycetidae</taxon>
        <taxon>Ophiostomatales</taxon>
        <taxon>Ophiostomataceae</taxon>
        <taxon>Sporothrix</taxon>
    </lineage>
</organism>
<evidence type="ECO:0000313" key="3">
    <source>
        <dbReference type="Proteomes" id="UP000033710"/>
    </source>
</evidence>
<dbReference type="VEuPathDB" id="FungiDB:SPSK_03745"/>
<dbReference type="AlphaFoldDB" id="A0A0F2M1W2"/>